<dbReference type="STRING" id="3880.G7KBZ3"/>
<dbReference type="PANTHER" id="PTHR10782">
    <property type="entry name" value="ZINC FINGER MIZ DOMAIN-CONTAINING PROTEIN"/>
    <property type="match status" value="1"/>
</dbReference>
<feature type="compositionally biased region" description="Polar residues" evidence="5">
    <location>
        <begin position="693"/>
        <end position="703"/>
    </location>
</feature>
<feature type="compositionally biased region" description="Low complexity" evidence="5">
    <location>
        <begin position="704"/>
        <end position="722"/>
    </location>
</feature>
<accession>A0A0C3XAH4</accession>
<dbReference type="GO" id="GO:0016874">
    <property type="term" value="F:ligase activity"/>
    <property type="evidence" value="ECO:0007669"/>
    <property type="project" value="UniProtKB-KW"/>
</dbReference>
<dbReference type="GO" id="GO:0061665">
    <property type="term" value="F:SUMO ligase activity"/>
    <property type="evidence" value="ECO:0000318"/>
    <property type="project" value="GO_Central"/>
</dbReference>
<accession>G7KBZ3</accession>
<dbReference type="GO" id="GO:0000785">
    <property type="term" value="C:chromatin"/>
    <property type="evidence" value="ECO:0000318"/>
    <property type="project" value="GO_Central"/>
</dbReference>
<evidence type="ECO:0000313" key="7">
    <source>
        <dbReference type="EMBL" id="AES94009.2"/>
    </source>
</evidence>
<dbReference type="Pfam" id="PF02891">
    <property type="entry name" value="zf-MIZ"/>
    <property type="match status" value="1"/>
</dbReference>
<gene>
    <name evidence="9" type="primary">11437221</name>
    <name evidence="7" type="ordered locus">MTR_5g009920</name>
    <name evidence="8" type="ORF">MtrunA17_Chr5g0397151</name>
</gene>
<keyword evidence="3" id="KW-0862">Zinc</keyword>
<dbReference type="InterPro" id="IPR013083">
    <property type="entry name" value="Znf_RING/FYVE/PHD"/>
</dbReference>
<dbReference type="GO" id="GO:0016925">
    <property type="term" value="P:protein sumoylation"/>
    <property type="evidence" value="ECO:0000318"/>
    <property type="project" value="GO_Central"/>
</dbReference>
<evidence type="ECO:0000313" key="9">
    <source>
        <dbReference type="EnsemblPlants" id="AES94009"/>
    </source>
</evidence>
<feature type="compositionally biased region" description="Polar residues" evidence="5">
    <location>
        <begin position="785"/>
        <end position="795"/>
    </location>
</feature>
<evidence type="ECO:0000313" key="8">
    <source>
        <dbReference type="EMBL" id="RHN53560.1"/>
    </source>
</evidence>
<name>G7KBZ3_MEDTR</name>
<evidence type="ECO:0000256" key="1">
    <source>
        <dbReference type="ARBA" id="ARBA00022723"/>
    </source>
</evidence>
<evidence type="ECO:0000256" key="2">
    <source>
        <dbReference type="ARBA" id="ARBA00022771"/>
    </source>
</evidence>
<evidence type="ECO:0000313" key="10">
    <source>
        <dbReference type="Proteomes" id="UP000002051"/>
    </source>
</evidence>
<keyword evidence="8" id="KW-0436">Ligase</keyword>
<feature type="region of interest" description="Disordered" evidence="5">
    <location>
        <begin position="1"/>
        <end position="20"/>
    </location>
</feature>
<reference evidence="9" key="3">
    <citation type="submission" date="2015-04" db="UniProtKB">
        <authorList>
            <consortium name="EnsemblPlants"/>
        </authorList>
    </citation>
    <scope>IDENTIFICATION</scope>
    <source>
        <strain evidence="9">cv. Jemalong A17</strain>
    </source>
</reference>
<reference evidence="7 10" key="2">
    <citation type="journal article" date="2014" name="BMC Genomics">
        <title>An improved genome release (version Mt4.0) for the model legume Medicago truncatula.</title>
        <authorList>
            <person name="Tang H."/>
            <person name="Krishnakumar V."/>
            <person name="Bidwell S."/>
            <person name="Rosen B."/>
            <person name="Chan A."/>
            <person name="Zhou S."/>
            <person name="Gentzbittel L."/>
            <person name="Childs K.L."/>
            <person name="Yandell M."/>
            <person name="Gundlach H."/>
            <person name="Mayer K.F."/>
            <person name="Schwartz D.C."/>
            <person name="Town C.D."/>
        </authorList>
    </citation>
    <scope>GENOME REANNOTATION</scope>
    <source>
        <strain evidence="9 10">cv. Jemalong A17</strain>
    </source>
</reference>
<protein>
    <submittedName>
        <fullName evidence="8">Putative E3 SUMO protein ligase</fullName>
    </submittedName>
    <submittedName>
        <fullName evidence="7">Transcription factor-like protein</fullName>
    </submittedName>
</protein>
<feature type="domain" description="SP-RING-type" evidence="6">
    <location>
        <begin position="303"/>
        <end position="384"/>
    </location>
</feature>
<dbReference type="EMBL" id="PSQE01000005">
    <property type="protein sequence ID" value="RHN53560.1"/>
    <property type="molecule type" value="Genomic_DNA"/>
</dbReference>
<organism evidence="7 10">
    <name type="scientific">Medicago truncatula</name>
    <name type="common">Barrel medic</name>
    <name type="synonym">Medicago tribuloides</name>
    <dbReference type="NCBI Taxonomy" id="3880"/>
    <lineage>
        <taxon>Eukaryota</taxon>
        <taxon>Viridiplantae</taxon>
        <taxon>Streptophyta</taxon>
        <taxon>Embryophyta</taxon>
        <taxon>Tracheophyta</taxon>
        <taxon>Spermatophyta</taxon>
        <taxon>Magnoliopsida</taxon>
        <taxon>eudicotyledons</taxon>
        <taxon>Gunneridae</taxon>
        <taxon>Pentapetalae</taxon>
        <taxon>rosids</taxon>
        <taxon>fabids</taxon>
        <taxon>Fabales</taxon>
        <taxon>Fabaceae</taxon>
        <taxon>Papilionoideae</taxon>
        <taxon>50 kb inversion clade</taxon>
        <taxon>NPAAA clade</taxon>
        <taxon>Hologalegina</taxon>
        <taxon>IRL clade</taxon>
        <taxon>Trifolieae</taxon>
        <taxon>Medicago</taxon>
    </lineage>
</organism>
<dbReference type="EnsemblPlants" id="AES94009">
    <property type="protein sequence ID" value="AES94009"/>
    <property type="gene ID" value="MTR_5g009920"/>
</dbReference>
<keyword evidence="10" id="KW-1185">Reference proteome</keyword>
<reference evidence="8" key="4">
    <citation type="journal article" date="2018" name="Nat. Plants">
        <title>Whole-genome landscape of Medicago truncatula symbiotic genes.</title>
        <authorList>
            <person name="Pecrix Y."/>
            <person name="Gamas P."/>
            <person name="Carrere S."/>
        </authorList>
    </citation>
    <scope>NUCLEOTIDE SEQUENCE</scope>
    <source>
        <tissue evidence="8">Leaves</tissue>
    </source>
</reference>
<dbReference type="KEGG" id="mtr:11437221"/>
<keyword evidence="1" id="KW-0479">Metal-binding</keyword>
<proteinExistence type="predicted"/>
<dbReference type="GO" id="GO:0008270">
    <property type="term" value="F:zinc ion binding"/>
    <property type="evidence" value="ECO:0007669"/>
    <property type="project" value="UniProtKB-KW"/>
</dbReference>
<dbReference type="Proteomes" id="UP000002051">
    <property type="component" value="Chromosome 5"/>
</dbReference>
<dbReference type="Gene3D" id="3.30.40.10">
    <property type="entry name" value="Zinc/RING finger domain, C3HC4 (zinc finger)"/>
    <property type="match status" value="1"/>
</dbReference>
<feature type="region of interest" description="Disordered" evidence="5">
    <location>
        <begin position="784"/>
        <end position="819"/>
    </location>
</feature>
<evidence type="ECO:0000259" key="6">
    <source>
        <dbReference type="PROSITE" id="PS51044"/>
    </source>
</evidence>
<feature type="region of interest" description="Disordered" evidence="5">
    <location>
        <begin position="686"/>
        <end position="772"/>
    </location>
</feature>
<dbReference type="HOGENOM" id="CLU_016114_0_0_1"/>
<evidence type="ECO:0000256" key="3">
    <source>
        <dbReference type="ARBA" id="ARBA00022833"/>
    </source>
</evidence>
<feature type="compositionally biased region" description="Polar residues" evidence="5">
    <location>
        <begin position="809"/>
        <end position="819"/>
    </location>
</feature>
<dbReference type="InterPro" id="IPR004181">
    <property type="entry name" value="Znf_MIZ"/>
</dbReference>
<reference evidence="7 10" key="1">
    <citation type="journal article" date="2011" name="Nature">
        <title>The Medicago genome provides insight into the evolution of rhizobial symbioses.</title>
        <authorList>
            <person name="Young N.D."/>
            <person name="Debelle F."/>
            <person name="Oldroyd G.E."/>
            <person name="Geurts R."/>
            <person name="Cannon S.B."/>
            <person name="Udvardi M.K."/>
            <person name="Benedito V.A."/>
            <person name="Mayer K.F."/>
            <person name="Gouzy J."/>
            <person name="Schoof H."/>
            <person name="Van de Peer Y."/>
            <person name="Proost S."/>
            <person name="Cook D.R."/>
            <person name="Meyers B.C."/>
            <person name="Spannagl M."/>
            <person name="Cheung F."/>
            <person name="De Mita S."/>
            <person name="Krishnakumar V."/>
            <person name="Gundlach H."/>
            <person name="Zhou S."/>
            <person name="Mudge J."/>
            <person name="Bharti A.K."/>
            <person name="Murray J.D."/>
            <person name="Naoumkina M.A."/>
            <person name="Rosen B."/>
            <person name="Silverstein K.A."/>
            <person name="Tang H."/>
            <person name="Rombauts S."/>
            <person name="Zhao P.X."/>
            <person name="Zhou P."/>
            <person name="Barbe V."/>
            <person name="Bardou P."/>
            <person name="Bechner M."/>
            <person name="Bellec A."/>
            <person name="Berger A."/>
            <person name="Berges H."/>
            <person name="Bidwell S."/>
            <person name="Bisseling T."/>
            <person name="Choisne N."/>
            <person name="Couloux A."/>
            <person name="Denny R."/>
            <person name="Deshpande S."/>
            <person name="Dai X."/>
            <person name="Doyle J.J."/>
            <person name="Dudez A.M."/>
            <person name="Farmer A.D."/>
            <person name="Fouteau S."/>
            <person name="Franken C."/>
            <person name="Gibelin C."/>
            <person name="Gish J."/>
            <person name="Goldstein S."/>
            <person name="Gonzalez A.J."/>
            <person name="Green P.J."/>
            <person name="Hallab A."/>
            <person name="Hartog M."/>
            <person name="Hua A."/>
            <person name="Humphray S.J."/>
            <person name="Jeong D.H."/>
            <person name="Jing Y."/>
            <person name="Jocker A."/>
            <person name="Kenton S.M."/>
            <person name="Kim D.J."/>
            <person name="Klee K."/>
            <person name="Lai H."/>
            <person name="Lang C."/>
            <person name="Lin S."/>
            <person name="Macmil S.L."/>
            <person name="Magdelenat G."/>
            <person name="Matthews L."/>
            <person name="McCorrison J."/>
            <person name="Monaghan E.L."/>
            <person name="Mun J.H."/>
            <person name="Najar F.Z."/>
            <person name="Nicholson C."/>
            <person name="Noirot C."/>
            <person name="O'Bleness M."/>
            <person name="Paule C.R."/>
            <person name="Poulain J."/>
            <person name="Prion F."/>
            <person name="Qin B."/>
            <person name="Qu C."/>
            <person name="Retzel E.F."/>
            <person name="Riddle C."/>
            <person name="Sallet E."/>
            <person name="Samain S."/>
            <person name="Samson N."/>
            <person name="Sanders I."/>
            <person name="Saurat O."/>
            <person name="Scarpelli C."/>
            <person name="Schiex T."/>
            <person name="Segurens B."/>
            <person name="Severin A.J."/>
            <person name="Sherrier D.J."/>
            <person name="Shi R."/>
            <person name="Sims S."/>
            <person name="Singer S.R."/>
            <person name="Sinharoy S."/>
            <person name="Sterck L."/>
            <person name="Viollet A."/>
            <person name="Wang B.B."/>
            <person name="Wang K."/>
            <person name="Wang M."/>
            <person name="Wang X."/>
            <person name="Warfsmann J."/>
            <person name="Weissenbach J."/>
            <person name="White D.D."/>
            <person name="White J.D."/>
            <person name="Wiley G.B."/>
            <person name="Wincker P."/>
            <person name="Xing Y."/>
            <person name="Yang L."/>
            <person name="Yao Z."/>
            <person name="Ying F."/>
            <person name="Zhai J."/>
            <person name="Zhou L."/>
            <person name="Zuber A."/>
            <person name="Denarie J."/>
            <person name="Dixon R.A."/>
            <person name="May G.D."/>
            <person name="Schwartz D.C."/>
            <person name="Rogers J."/>
            <person name="Quetier F."/>
            <person name="Town C.D."/>
            <person name="Roe B.A."/>
        </authorList>
    </citation>
    <scope>NUCLEOTIDE SEQUENCE [LARGE SCALE GENOMIC DNA]</scope>
    <source>
        <strain evidence="7">A17</strain>
        <strain evidence="9 10">cv. Jemalong A17</strain>
    </source>
</reference>
<sequence length="819" mass="89949">METNTSSPLSTLPESGAMTATANPVSPSLVNLYRITKVLERLATHFVPGNRSDAFEFFNLCLSLSRGIDYALANGEVPLKANELPILMKQMYQRKTDDHSQAAVMVLMISVKNACEIGWFRENDSKELLNIADKIGKTYCTLGNAIAEPNSCHPAVLTIMQRYYPNMELGPIIVSIEAKPGYGASAVDFHITKNNVHSDKKIWLLVAQIDNIEKSACLISPQQVNILLNGKGIHTRTNFRMDPGPQMPTCVTGILKFGTNLLQAVGQFDGHYIILVAYMSVGSLPAHPVLPPDYVQPAVSVDADSDIIEGESKISLNCPISRTRIKTPVKGHSCKHFQCFDFDNFIKINFKRPSWRCPHCTRPVCYTDIRLDRNMIEVLEKVGENIVEVTFEADGSWKVGSENDHDVNKIQNKAYDCEMEQTEQQESTCPPDTVSNIVDLTNNDNDLDIMCTYETADRKPFQASAPTGVQIEEDFWAGLYIANGGSGTPTAVVEIPELADAVSPVFNQEAEGHDNVPAMHNQFLGQSNLTLMNYMNSNEYGRSSSAARLIHRTPTAIQALPVQSQTLGPQQNPATNLDSLITSNPSAAPHVSLSNPASADPYNAILSDAERQQLFSRSALNVPPVLAATQNRVPTINIAAPTHNRVLPVNMSAATHNRAPSQLHNPPYRTDMLNDFRNSHLQQTLNAHAHQPMQPSNAQRSHIQQGGSQAYAAGATASSQQARVMASSHVARQGEQRGPPVQAVSSTDELFNSQPDQNWRPTRMRGSLSGQQLTEDVRQRLIMPSSHQVQSSRPQGPQPGRPLDALIANNRNAQNPSRP</sequence>
<dbReference type="PANTHER" id="PTHR10782:SF4">
    <property type="entry name" value="TONALLI, ISOFORM E"/>
    <property type="match status" value="1"/>
</dbReference>
<evidence type="ECO:0000256" key="4">
    <source>
        <dbReference type="PROSITE-ProRule" id="PRU00452"/>
    </source>
</evidence>
<dbReference type="EMBL" id="CM001221">
    <property type="protein sequence ID" value="AES94009.2"/>
    <property type="molecule type" value="Genomic_DNA"/>
</dbReference>
<dbReference type="OrthoDB" id="10263264at2759"/>
<dbReference type="Gramene" id="rna28479">
    <property type="protein sequence ID" value="RHN53560.1"/>
    <property type="gene ID" value="gene28479"/>
</dbReference>
<dbReference type="CDD" id="cd16650">
    <property type="entry name" value="SP-RING_PIAS-like"/>
    <property type="match status" value="1"/>
</dbReference>
<dbReference type="AlphaFoldDB" id="G7KBZ3"/>
<evidence type="ECO:0000256" key="5">
    <source>
        <dbReference type="SAM" id="MobiDB-lite"/>
    </source>
</evidence>
<dbReference type="PROSITE" id="PS51044">
    <property type="entry name" value="ZF_SP_RING"/>
    <property type="match status" value="1"/>
</dbReference>
<keyword evidence="2 4" id="KW-0863">Zinc-finger</keyword>
<dbReference type="Proteomes" id="UP000265566">
    <property type="component" value="Chromosome 5"/>
</dbReference>
<feature type="compositionally biased region" description="Polar residues" evidence="5">
    <location>
        <begin position="743"/>
        <end position="760"/>
    </location>
</feature>